<dbReference type="Proteomes" id="UP000007590">
    <property type="component" value="Chromosome"/>
</dbReference>
<evidence type="ECO:0000313" key="5">
    <source>
        <dbReference type="EMBL" id="AFD06457.1"/>
    </source>
</evidence>
<proteinExistence type="predicted"/>
<dbReference type="STRING" id="929556.Solca_1371"/>
<dbReference type="InterPro" id="IPR051081">
    <property type="entry name" value="HTH_MetalResp_TranReg"/>
</dbReference>
<dbReference type="PANTHER" id="PTHR33154:SF33">
    <property type="entry name" value="TRANSCRIPTIONAL REPRESSOR SDPR"/>
    <property type="match status" value="1"/>
</dbReference>
<evidence type="ECO:0000313" key="6">
    <source>
        <dbReference type="Proteomes" id="UP000007590"/>
    </source>
</evidence>
<sequence length="126" mass="15140">MYFKIRYIYVIEWLHIKITVMRRDVFQAIADPTRREIVNLLAEQTLNLNAIVENFKVSRPAISKHIKILAECGLVEIKQQGRERFCMVNLQKLQEVAEWTERYKSFWIDKLNRLDDLFPNEKTNKL</sequence>
<dbReference type="PROSITE" id="PS50987">
    <property type="entry name" value="HTH_ARSR_2"/>
    <property type="match status" value="1"/>
</dbReference>
<dbReference type="SMART" id="SM00418">
    <property type="entry name" value="HTH_ARSR"/>
    <property type="match status" value="1"/>
</dbReference>
<dbReference type="GO" id="GO:0003700">
    <property type="term" value="F:DNA-binding transcription factor activity"/>
    <property type="evidence" value="ECO:0007669"/>
    <property type="project" value="InterPro"/>
</dbReference>
<keyword evidence="1" id="KW-0805">Transcription regulation</keyword>
<accession>H8KTJ9</accession>
<keyword evidence="2" id="KW-0238">DNA-binding</keyword>
<name>H8KTJ9_SOLCM</name>
<dbReference type="PANTHER" id="PTHR33154">
    <property type="entry name" value="TRANSCRIPTIONAL REGULATOR, ARSR FAMILY"/>
    <property type="match status" value="1"/>
</dbReference>
<dbReference type="SUPFAM" id="SSF46785">
    <property type="entry name" value="Winged helix' DNA-binding domain"/>
    <property type="match status" value="1"/>
</dbReference>
<dbReference type="InterPro" id="IPR036388">
    <property type="entry name" value="WH-like_DNA-bd_sf"/>
</dbReference>
<dbReference type="Gene3D" id="1.10.10.10">
    <property type="entry name" value="Winged helix-like DNA-binding domain superfamily/Winged helix DNA-binding domain"/>
    <property type="match status" value="1"/>
</dbReference>
<keyword evidence="6" id="KW-1185">Reference proteome</keyword>
<dbReference type="eggNOG" id="COG0640">
    <property type="taxonomic scope" value="Bacteria"/>
</dbReference>
<keyword evidence="3" id="KW-0804">Transcription</keyword>
<dbReference type="CDD" id="cd00090">
    <property type="entry name" value="HTH_ARSR"/>
    <property type="match status" value="1"/>
</dbReference>
<organism evidence="5 6">
    <name type="scientific">Solitalea canadensis (strain ATCC 29591 / DSM 3403 / JCM 21819 / LMG 8368 / NBRC 15130 / NCIMB 12057 / USAM 9D)</name>
    <name type="common">Flexibacter canadensis</name>
    <dbReference type="NCBI Taxonomy" id="929556"/>
    <lineage>
        <taxon>Bacteria</taxon>
        <taxon>Pseudomonadati</taxon>
        <taxon>Bacteroidota</taxon>
        <taxon>Sphingobacteriia</taxon>
        <taxon>Sphingobacteriales</taxon>
        <taxon>Sphingobacteriaceae</taxon>
        <taxon>Solitalea</taxon>
    </lineage>
</organism>
<feature type="domain" description="HTH arsR-type" evidence="4">
    <location>
        <begin position="14"/>
        <end position="108"/>
    </location>
</feature>
<dbReference type="EMBL" id="CP003349">
    <property type="protein sequence ID" value="AFD06457.1"/>
    <property type="molecule type" value="Genomic_DNA"/>
</dbReference>
<protein>
    <submittedName>
        <fullName evidence="5">Putative transcriptional regulator</fullName>
    </submittedName>
</protein>
<dbReference type="InterPro" id="IPR001845">
    <property type="entry name" value="HTH_ArsR_DNA-bd_dom"/>
</dbReference>
<dbReference type="NCBIfam" id="NF033788">
    <property type="entry name" value="HTH_metalloreg"/>
    <property type="match status" value="1"/>
</dbReference>
<evidence type="ECO:0000256" key="2">
    <source>
        <dbReference type="ARBA" id="ARBA00023125"/>
    </source>
</evidence>
<evidence type="ECO:0000256" key="3">
    <source>
        <dbReference type="ARBA" id="ARBA00023163"/>
    </source>
</evidence>
<dbReference type="InterPro" id="IPR011991">
    <property type="entry name" value="ArsR-like_HTH"/>
</dbReference>
<dbReference type="HOGENOM" id="CLU_097806_0_3_10"/>
<dbReference type="KEGG" id="scn:Solca_1371"/>
<evidence type="ECO:0000259" key="4">
    <source>
        <dbReference type="PROSITE" id="PS50987"/>
    </source>
</evidence>
<dbReference type="AlphaFoldDB" id="H8KTJ9"/>
<dbReference type="InterPro" id="IPR036390">
    <property type="entry name" value="WH_DNA-bd_sf"/>
</dbReference>
<evidence type="ECO:0000256" key="1">
    <source>
        <dbReference type="ARBA" id="ARBA00023015"/>
    </source>
</evidence>
<gene>
    <name evidence="5" type="ordered locus">Solca_1371</name>
</gene>
<dbReference type="PRINTS" id="PR00778">
    <property type="entry name" value="HTHARSR"/>
</dbReference>
<dbReference type="GO" id="GO:0003677">
    <property type="term" value="F:DNA binding"/>
    <property type="evidence" value="ECO:0007669"/>
    <property type="project" value="UniProtKB-KW"/>
</dbReference>
<reference evidence="5" key="1">
    <citation type="submission" date="2012-02" db="EMBL/GenBank/DDBJ databases">
        <title>The complete genome of Solitalea canadensis DSM 3403.</title>
        <authorList>
            <consortium name="US DOE Joint Genome Institute (JGI-PGF)"/>
            <person name="Lucas S."/>
            <person name="Copeland A."/>
            <person name="Lapidus A."/>
            <person name="Glavina del Rio T."/>
            <person name="Dalin E."/>
            <person name="Tice H."/>
            <person name="Bruce D."/>
            <person name="Goodwin L."/>
            <person name="Pitluck S."/>
            <person name="Peters L."/>
            <person name="Ovchinnikova G."/>
            <person name="Lu M."/>
            <person name="Kyrpides N."/>
            <person name="Mavromatis K."/>
            <person name="Ivanova N."/>
            <person name="Brettin T."/>
            <person name="Detter J.C."/>
            <person name="Han C."/>
            <person name="Larimer F."/>
            <person name="Land M."/>
            <person name="Hauser L."/>
            <person name="Markowitz V."/>
            <person name="Cheng J.-F."/>
            <person name="Hugenholtz P."/>
            <person name="Woyke T."/>
            <person name="Wu D."/>
            <person name="Spring S."/>
            <person name="Schroeder M."/>
            <person name="Kopitz M."/>
            <person name="Brambilla E."/>
            <person name="Klenk H.-P."/>
            <person name="Eisen J.A."/>
        </authorList>
    </citation>
    <scope>NUCLEOTIDE SEQUENCE</scope>
    <source>
        <strain evidence="5">DSM 3403</strain>
    </source>
</reference>
<dbReference type="Pfam" id="PF01022">
    <property type="entry name" value="HTH_5"/>
    <property type="match status" value="1"/>
</dbReference>